<gene>
    <name evidence="2" type="ORF">RCL2_001045600</name>
    <name evidence="1" type="ORF">RclHR1_06030003</name>
</gene>
<organism evidence="1 3">
    <name type="scientific">Rhizophagus clarus</name>
    <dbReference type="NCBI Taxonomy" id="94130"/>
    <lineage>
        <taxon>Eukaryota</taxon>
        <taxon>Fungi</taxon>
        <taxon>Fungi incertae sedis</taxon>
        <taxon>Mucoromycota</taxon>
        <taxon>Glomeromycotina</taxon>
        <taxon>Glomeromycetes</taxon>
        <taxon>Glomerales</taxon>
        <taxon>Glomeraceae</taxon>
        <taxon>Rhizophagus</taxon>
    </lineage>
</organism>
<reference evidence="2" key="2">
    <citation type="submission" date="2019-10" db="EMBL/GenBank/DDBJ databases">
        <title>Conservation and host-specific expression of non-tandemly repeated heterogenous ribosome RNA gene in arbuscular mycorrhizal fungi.</title>
        <authorList>
            <person name="Maeda T."/>
            <person name="Kobayashi Y."/>
            <person name="Nakagawa T."/>
            <person name="Ezawa T."/>
            <person name="Yamaguchi K."/>
            <person name="Bino T."/>
            <person name="Nishimoto Y."/>
            <person name="Shigenobu S."/>
            <person name="Kawaguchi M."/>
        </authorList>
    </citation>
    <scope>NUCLEOTIDE SEQUENCE</scope>
    <source>
        <strain evidence="2">HR1</strain>
    </source>
</reference>
<evidence type="ECO:0000313" key="3">
    <source>
        <dbReference type="Proteomes" id="UP000247702"/>
    </source>
</evidence>
<comment type="caution">
    <text evidence="1">The sequence shown here is derived from an EMBL/GenBank/DDBJ whole genome shotgun (WGS) entry which is preliminary data.</text>
</comment>
<dbReference type="Proteomes" id="UP000247702">
    <property type="component" value="Unassembled WGS sequence"/>
</dbReference>
<dbReference type="EMBL" id="BEXD01003986">
    <property type="protein sequence ID" value="GBC05103.1"/>
    <property type="molecule type" value="Genomic_DNA"/>
</dbReference>
<protein>
    <submittedName>
        <fullName evidence="1">Uncharacterized protein</fullName>
    </submittedName>
</protein>
<accession>A0A2Z6RW57</accession>
<keyword evidence="3" id="KW-1185">Reference proteome</keyword>
<reference evidence="1 3" key="1">
    <citation type="submission" date="2017-11" db="EMBL/GenBank/DDBJ databases">
        <title>The genome of Rhizophagus clarus HR1 reveals common genetic basis of auxotrophy among arbuscular mycorrhizal fungi.</title>
        <authorList>
            <person name="Kobayashi Y."/>
        </authorList>
    </citation>
    <scope>NUCLEOTIDE SEQUENCE [LARGE SCALE GENOMIC DNA]</scope>
    <source>
        <strain evidence="1 3">HR1</strain>
    </source>
</reference>
<dbReference type="AlphaFoldDB" id="A0A2Z6RW57"/>
<dbReference type="Proteomes" id="UP000615446">
    <property type="component" value="Unassembled WGS sequence"/>
</dbReference>
<name>A0A2Z6RW57_9GLOM</name>
<proteinExistence type="predicted"/>
<evidence type="ECO:0000313" key="2">
    <source>
        <dbReference type="EMBL" id="GES83297.1"/>
    </source>
</evidence>
<sequence length="84" mass="9185">MPLGPAKVIMKIINNLRGKNQGNPLYWSDLLNKTIEADRVHIQESASSNASSAVSSIASSITSSNGKDKTTYKILPYFMAEEKI</sequence>
<dbReference type="EMBL" id="BLAL01000068">
    <property type="protein sequence ID" value="GES83297.1"/>
    <property type="molecule type" value="Genomic_DNA"/>
</dbReference>
<evidence type="ECO:0000313" key="1">
    <source>
        <dbReference type="EMBL" id="GBC05103.1"/>
    </source>
</evidence>